<feature type="region of interest" description="Disordered" evidence="1">
    <location>
        <begin position="1"/>
        <end position="58"/>
    </location>
</feature>
<evidence type="ECO:0000313" key="2">
    <source>
        <dbReference type="EMBL" id="CAL8117291.1"/>
    </source>
</evidence>
<keyword evidence="3" id="KW-1185">Reference proteome</keyword>
<dbReference type="EMBL" id="CAXLJM020000054">
    <property type="protein sequence ID" value="CAL8117291.1"/>
    <property type="molecule type" value="Genomic_DNA"/>
</dbReference>
<name>A0ABP1R6B0_9HEXA</name>
<feature type="compositionally biased region" description="Basic and acidic residues" evidence="1">
    <location>
        <begin position="10"/>
        <end position="20"/>
    </location>
</feature>
<gene>
    <name evidence="2" type="ORF">ODALV1_LOCUS17621</name>
</gene>
<evidence type="ECO:0000313" key="3">
    <source>
        <dbReference type="Proteomes" id="UP001642540"/>
    </source>
</evidence>
<proteinExistence type="predicted"/>
<feature type="compositionally biased region" description="Polar residues" evidence="1">
    <location>
        <begin position="42"/>
        <end position="55"/>
    </location>
</feature>
<sequence length="155" mass="17872">MDNNLPAEGHSGEEPRHLVENEGLSSADPIFQRESDPLPRGANQTAHQCEPSSSKSEGDKIKAKIKSIMLQLLPVPLIYVVYCEENLARPDVMYNRQRRVAVQDAGAAIKAQSRHVHRMGYQPCWVLIERRFLVWMKVESQNLRKRRHLVHHWSM</sequence>
<comment type="caution">
    <text evidence="2">The sequence shown here is derived from an EMBL/GenBank/DDBJ whole genome shotgun (WGS) entry which is preliminary data.</text>
</comment>
<evidence type="ECO:0000256" key="1">
    <source>
        <dbReference type="SAM" id="MobiDB-lite"/>
    </source>
</evidence>
<accession>A0ABP1R6B0</accession>
<reference evidence="2 3" key="1">
    <citation type="submission" date="2024-08" db="EMBL/GenBank/DDBJ databases">
        <authorList>
            <person name="Cucini C."/>
            <person name="Frati F."/>
        </authorList>
    </citation>
    <scope>NUCLEOTIDE SEQUENCE [LARGE SCALE GENOMIC DNA]</scope>
</reference>
<dbReference type="Proteomes" id="UP001642540">
    <property type="component" value="Unassembled WGS sequence"/>
</dbReference>
<organism evidence="2 3">
    <name type="scientific">Orchesella dallaii</name>
    <dbReference type="NCBI Taxonomy" id="48710"/>
    <lineage>
        <taxon>Eukaryota</taxon>
        <taxon>Metazoa</taxon>
        <taxon>Ecdysozoa</taxon>
        <taxon>Arthropoda</taxon>
        <taxon>Hexapoda</taxon>
        <taxon>Collembola</taxon>
        <taxon>Entomobryomorpha</taxon>
        <taxon>Entomobryoidea</taxon>
        <taxon>Orchesellidae</taxon>
        <taxon>Orchesellinae</taxon>
        <taxon>Orchesella</taxon>
    </lineage>
</organism>
<protein>
    <submittedName>
        <fullName evidence="2">Uncharacterized protein</fullName>
    </submittedName>
</protein>